<dbReference type="EMBL" id="BAGZ01000024">
    <property type="protein sequence ID" value="GAB79357.1"/>
    <property type="molecule type" value="Genomic_DNA"/>
</dbReference>
<evidence type="ECO:0000256" key="1">
    <source>
        <dbReference type="SAM" id="MobiDB-lite"/>
    </source>
</evidence>
<feature type="region of interest" description="Disordered" evidence="1">
    <location>
        <begin position="34"/>
        <end position="74"/>
    </location>
</feature>
<gene>
    <name evidence="2" type="ORF">AUCHE_24_00100</name>
</gene>
<dbReference type="STRING" id="100225.SAMN05421595_3101"/>
<name>K6WBZ8_9MICO</name>
<protein>
    <submittedName>
        <fullName evidence="2">Uncharacterized protein</fullName>
    </submittedName>
</protein>
<evidence type="ECO:0000313" key="2">
    <source>
        <dbReference type="EMBL" id="GAB79357.1"/>
    </source>
</evidence>
<dbReference type="RefSeq" id="WP_006504115.1">
    <property type="nucleotide sequence ID" value="NZ_BAGZ01000024.1"/>
</dbReference>
<organism evidence="2 3">
    <name type="scientific">Austwickia chelonae NBRC 105200</name>
    <dbReference type="NCBI Taxonomy" id="1184607"/>
    <lineage>
        <taxon>Bacteria</taxon>
        <taxon>Bacillati</taxon>
        <taxon>Actinomycetota</taxon>
        <taxon>Actinomycetes</taxon>
        <taxon>Micrococcales</taxon>
        <taxon>Dermatophilaceae</taxon>
        <taxon>Austwickia</taxon>
    </lineage>
</organism>
<accession>K6WBZ8</accession>
<proteinExistence type="predicted"/>
<dbReference type="Proteomes" id="UP000008495">
    <property type="component" value="Unassembled WGS sequence"/>
</dbReference>
<dbReference type="OrthoDB" id="3786257at2"/>
<comment type="caution">
    <text evidence="2">The sequence shown here is derived from an EMBL/GenBank/DDBJ whole genome shotgun (WGS) entry which is preliminary data.</text>
</comment>
<sequence>MTSRVKRIVTGVVLGAALVGGVGVVARAVATSGGQPEVKEISVPPPGASREARSAKPSLPPGQVPPGQEGRRDELLSHFLTNDKGQHYGKMADGAEIGVMPDLIQARATNGRVGYILVNDLDAAGYSQDPVRIPVYDVNMEKVLGEYVSGGGSEP</sequence>
<reference evidence="2 3" key="1">
    <citation type="submission" date="2012-08" db="EMBL/GenBank/DDBJ databases">
        <title>Whole genome shotgun sequence of Austwickia chelonae NBRC 105200.</title>
        <authorList>
            <person name="Yoshida I."/>
            <person name="Hosoyama A."/>
            <person name="Tsuchikane K."/>
            <person name="Katsumata H."/>
            <person name="Ando Y."/>
            <person name="Ohji S."/>
            <person name="Hamada M."/>
            <person name="Tamura T."/>
            <person name="Yamazoe A."/>
            <person name="Yamazaki S."/>
            <person name="Fujita N."/>
        </authorList>
    </citation>
    <scope>NUCLEOTIDE SEQUENCE [LARGE SCALE GENOMIC DNA]</scope>
    <source>
        <strain evidence="2 3">NBRC 105200</strain>
    </source>
</reference>
<keyword evidence="3" id="KW-1185">Reference proteome</keyword>
<dbReference type="AlphaFoldDB" id="K6WBZ8"/>
<evidence type="ECO:0000313" key="3">
    <source>
        <dbReference type="Proteomes" id="UP000008495"/>
    </source>
</evidence>